<feature type="transmembrane region" description="Helical" evidence="8">
    <location>
        <begin position="112"/>
        <end position="130"/>
    </location>
</feature>
<evidence type="ECO:0000256" key="5">
    <source>
        <dbReference type="ARBA" id="ARBA00022692"/>
    </source>
</evidence>
<comment type="similarity">
    <text evidence="3">Belongs to the PIGC family.</text>
</comment>
<feature type="transmembrane region" description="Helical" evidence="8">
    <location>
        <begin position="44"/>
        <end position="72"/>
    </location>
</feature>
<evidence type="ECO:0000313" key="9">
    <source>
        <dbReference type="EMBL" id="KAL0279972.1"/>
    </source>
</evidence>
<dbReference type="GO" id="GO:0006506">
    <property type="term" value="P:GPI anchor biosynthetic process"/>
    <property type="evidence" value="ECO:0007669"/>
    <property type="project" value="UniProtKB-KW"/>
</dbReference>
<keyword evidence="6 8" id="KW-1133">Transmembrane helix</keyword>
<evidence type="ECO:0000256" key="1">
    <source>
        <dbReference type="ARBA" id="ARBA00004141"/>
    </source>
</evidence>
<dbReference type="PANTHER" id="PTHR12982:SF0">
    <property type="entry name" value="PHOSPHATIDYLINOSITOL N-ACETYLGLUCOSAMINYLTRANSFERASE SUBUNIT C"/>
    <property type="match status" value="1"/>
</dbReference>
<organism evidence="9">
    <name type="scientific">Menopon gallinae</name>
    <name type="common">poultry shaft louse</name>
    <dbReference type="NCBI Taxonomy" id="328185"/>
    <lineage>
        <taxon>Eukaryota</taxon>
        <taxon>Metazoa</taxon>
        <taxon>Ecdysozoa</taxon>
        <taxon>Arthropoda</taxon>
        <taxon>Hexapoda</taxon>
        <taxon>Insecta</taxon>
        <taxon>Pterygota</taxon>
        <taxon>Neoptera</taxon>
        <taxon>Paraneoptera</taxon>
        <taxon>Psocodea</taxon>
        <taxon>Troctomorpha</taxon>
        <taxon>Phthiraptera</taxon>
        <taxon>Amblycera</taxon>
        <taxon>Menoponidae</taxon>
        <taxon>Menopon</taxon>
    </lineage>
</organism>
<dbReference type="PANTHER" id="PTHR12982">
    <property type="entry name" value="PHOSPHATIDYLINOSITOL GLYCAN, CLASS C"/>
    <property type="match status" value="1"/>
</dbReference>
<evidence type="ECO:0000256" key="7">
    <source>
        <dbReference type="ARBA" id="ARBA00023136"/>
    </source>
</evidence>
<feature type="transmembrane region" description="Helical" evidence="8">
    <location>
        <begin position="162"/>
        <end position="183"/>
    </location>
</feature>
<accession>A0AAW2IC77</accession>
<dbReference type="GO" id="GO:0000506">
    <property type="term" value="C:glycosylphosphatidylinositol-N-acetylglucosaminyltransferase (GPI-GnT) complex"/>
    <property type="evidence" value="ECO:0007669"/>
    <property type="project" value="TreeGrafter"/>
</dbReference>
<dbReference type="Pfam" id="PF06432">
    <property type="entry name" value="GPI2"/>
    <property type="match status" value="1"/>
</dbReference>
<dbReference type="PIRSF" id="PIRSF016104">
    <property type="entry name" value="GPI2"/>
    <property type="match status" value="1"/>
</dbReference>
<keyword evidence="5 8" id="KW-0812">Transmembrane</keyword>
<feature type="transmembrane region" description="Helical" evidence="8">
    <location>
        <begin position="137"/>
        <end position="156"/>
    </location>
</feature>
<dbReference type="InterPro" id="IPR009450">
    <property type="entry name" value="Plno_GlcNAc_GPI2"/>
</dbReference>
<reference evidence="9" key="1">
    <citation type="journal article" date="2024" name="Gigascience">
        <title>Chromosome-level genome of the poultry shaft louse Menopon gallinae provides insight into the host-switching and adaptive evolution of parasitic lice.</title>
        <authorList>
            <person name="Xu Y."/>
            <person name="Ma L."/>
            <person name="Liu S."/>
            <person name="Liang Y."/>
            <person name="Liu Q."/>
            <person name="He Z."/>
            <person name="Tian L."/>
            <person name="Duan Y."/>
            <person name="Cai W."/>
            <person name="Li H."/>
            <person name="Song F."/>
        </authorList>
    </citation>
    <scope>NUCLEOTIDE SEQUENCE</scope>
    <source>
        <strain evidence="9">Cailab_2023a</strain>
    </source>
</reference>
<evidence type="ECO:0000256" key="6">
    <source>
        <dbReference type="ARBA" id="ARBA00022989"/>
    </source>
</evidence>
<comment type="caution">
    <text evidence="9">The sequence shown here is derived from an EMBL/GenBank/DDBJ whole genome shotgun (WGS) entry which is preliminary data.</text>
</comment>
<evidence type="ECO:0000256" key="4">
    <source>
        <dbReference type="ARBA" id="ARBA00022502"/>
    </source>
</evidence>
<gene>
    <name evidence="9" type="ORF">PYX00_001409</name>
</gene>
<comment type="subcellular location">
    <subcellularLocation>
        <location evidence="1">Membrane</location>
        <topology evidence="1">Multi-pass membrane protein</topology>
    </subcellularLocation>
</comment>
<name>A0AAW2IC77_9NEOP</name>
<dbReference type="EMBL" id="JARGDH010000001">
    <property type="protein sequence ID" value="KAL0279972.1"/>
    <property type="molecule type" value="Genomic_DNA"/>
</dbReference>
<dbReference type="AlphaFoldDB" id="A0AAW2IC77"/>
<keyword evidence="7 8" id="KW-0472">Membrane</keyword>
<evidence type="ECO:0000256" key="2">
    <source>
        <dbReference type="ARBA" id="ARBA00004687"/>
    </source>
</evidence>
<protein>
    <recommendedName>
        <fullName evidence="10">Phosphatidylinositol N-acetylglucosaminyltransferase subunit C</fullName>
    </recommendedName>
</protein>
<comment type="pathway">
    <text evidence="2">Glycolipid biosynthesis; glycosylphosphatidylinositol-anchor biosynthesis.</text>
</comment>
<evidence type="ECO:0000256" key="3">
    <source>
        <dbReference type="ARBA" id="ARBA00008321"/>
    </source>
</evidence>
<proteinExistence type="inferred from homology"/>
<evidence type="ECO:0008006" key="10">
    <source>
        <dbReference type="Google" id="ProtNLM"/>
    </source>
</evidence>
<keyword evidence="4" id="KW-0337">GPI-anchor biosynthesis</keyword>
<feature type="transmembrane region" description="Helical" evidence="8">
    <location>
        <begin position="215"/>
        <end position="248"/>
    </location>
</feature>
<sequence length="276" mass="31731">MSEVSPKKVWKKNLYENSGFPDNYTDESFLQDLRKNIHKRDVTVLQAILTAGVVTEKICVVVVFSVIFVYLYNGWVEPETVFVHSNSTVCFLYLYYIKCHSLNPYRVTLARSMRMVVIFLVFCYILSPLLKTLTDTISTDTIYATASFMMFVHIIFCDYKCSTAVVSSSLSLNAAIFSAVCLASRLQTPFHAFVFLTLSAQFFVLYPYFSHAAMILLTYLLVCSVSMFMSFLYSMVVLFINLICPVLFTHWQIYKNNIYGPWDEAVIKNRGEYSES</sequence>
<evidence type="ECO:0000256" key="8">
    <source>
        <dbReference type="SAM" id="Phobius"/>
    </source>
</evidence>